<feature type="region of interest" description="Disordered" evidence="11">
    <location>
        <begin position="416"/>
        <end position="473"/>
    </location>
</feature>
<evidence type="ECO:0000256" key="10">
    <source>
        <dbReference type="ARBA" id="ARBA00048881"/>
    </source>
</evidence>
<evidence type="ECO:0000256" key="9">
    <source>
        <dbReference type="ARBA" id="ARBA00048233"/>
    </source>
</evidence>
<evidence type="ECO:0000256" key="2">
    <source>
        <dbReference type="ARBA" id="ARBA00009928"/>
    </source>
</evidence>
<evidence type="ECO:0000313" key="13">
    <source>
        <dbReference type="EMBL" id="KZT70397.1"/>
    </source>
</evidence>
<feature type="compositionally biased region" description="Polar residues" evidence="11">
    <location>
        <begin position="462"/>
        <end position="473"/>
    </location>
</feature>
<comment type="catalytic activity">
    <reaction evidence="9">
        <text>2 L-dopa + O2 = 2 L-dopaquinone + 2 H2O</text>
        <dbReference type="Rhea" id="RHEA:34287"/>
        <dbReference type="ChEBI" id="CHEBI:15377"/>
        <dbReference type="ChEBI" id="CHEBI:15379"/>
        <dbReference type="ChEBI" id="CHEBI:57504"/>
        <dbReference type="ChEBI" id="CHEBI:57924"/>
        <dbReference type="EC" id="1.14.18.1"/>
    </reaction>
</comment>
<keyword evidence="6" id="KW-0186">Copper</keyword>
<dbReference type="GO" id="GO:0042438">
    <property type="term" value="P:melanin biosynthetic process"/>
    <property type="evidence" value="ECO:0007669"/>
    <property type="project" value="UniProtKB-KW"/>
</dbReference>
<dbReference type="EC" id="1.14.18.1" evidence="3"/>
<reference evidence="13 14" key="1">
    <citation type="journal article" date="2016" name="Mol. Biol. Evol.">
        <title>Comparative Genomics of Early-Diverging Mushroom-Forming Fungi Provides Insights into the Origins of Lignocellulose Decay Capabilities.</title>
        <authorList>
            <person name="Nagy L.G."/>
            <person name="Riley R."/>
            <person name="Tritt A."/>
            <person name="Adam C."/>
            <person name="Daum C."/>
            <person name="Floudas D."/>
            <person name="Sun H."/>
            <person name="Yadav J.S."/>
            <person name="Pangilinan J."/>
            <person name="Larsson K.H."/>
            <person name="Matsuura K."/>
            <person name="Barry K."/>
            <person name="Labutti K."/>
            <person name="Kuo R."/>
            <person name="Ohm R.A."/>
            <person name="Bhattacharya S.S."/>
            <person name="Shirouzu T."/>
            <person name="Yoshinaga Y."/>
            <person name="Martin F.M."/>
            <person name="Grigoriev I.V."/>
            <person name="Hibbett D.S."/>
        </authorList>
    </citation>
    <scope>NUCLEOTIDE SEQUENCE [LARGE SCALE GENOMIC DNA]</scope>
    <source>
        <strain evidence="13 14">L-15889</strain>
    </source>
</reference>
<dbReference type="OrthoDB" id="6132182at2759"/>
<keyword evidence="4" id="KW-0479">Metal-binding</keyword>
<dbReference type="GO" id="GO:0004503">
    <property type="term" value="F:tyrosinase activity"/>
    <property type="evidence" value="ECO:0007669"/>
    <property type="project" value="UniProtKB-EC"/>
</dbReference>
<evidence type="ECO:0000256" key="7">
    <source>
        <dbReference type="ARBA" id="ARBA00023033"/>
    </source>
</evidence>
<proteinExistence type="inferred from homology"/>
<feature type="compositionally biased region" description="Pro residues" evidence="11">
    <location>
        <begin position="451"/>
        <end position="460"/>
    </location>
</feature>
<keyword evidence="8" id="KW-0470">Melanin biosynthesis</keyword>
<name>A0A165R782_9APHY</name>
<feature type="domain" description="Tyrosinase copper-binding" evidence="12">
    <location>
        <begin position="95"/>
        <end position="112"/>
    </location>
</feature>
<dbReference type="SUPFAM" id="SSF48056">
    <property type="entry name" value="Di-copper centre-containing domain"/>
    <property type="match status" value="1"/>
</dbReference>
<evidence type="ECO:0000256" key="11">
    <source>
        <dbReference type="SAM" id="MobiDB-lite"/>
    </source>
</evidence>
<keyword evidence="14" id="KW-1185">Reference proteome</keyword>
<accession>A0A165R782</accession>
<gene>
    <name evidence="13" type="ORF">DAEQUDRAFT_667696</name>
</gene>
<dbReference type="Proteomes" id="UP000076727">
    <property type="component" value="Unassembled WGS sequence"/>
</dbReference>
<evidence type="ECO:0000259" key="12">
    <source>
        <dbReference type="PROSITE" id="PS00497"/>
    </source>
</evidence>
<evidence type="ECO:0000256" key="3">
    <source>
        <dbReference type="ARBA" id="ARBA00011906"/>
    </source>
</evidence>
<dbReference type="AlphaFoldDB" id="A0A165R782"/>
<dbReference type="Pfam" id="PF00264">
    <property type="entry name" value="Tyrosinase"/>
    <property type="match status" value="1"/>
</dbReference>
<evidence type="ECO:0000256" key="8">
    <source>
        <dbReference type="ARBA" id="ARBA00023101"/>
    </source>
</evidence>
<sequence length="628" mass="69211">MTEQPLRPIITGATGGQALVGSLAPNRLEFRDFVKDKKLLALYVQALDVIFKEPFDNDFSWPAISGIHGMPYVRWGDSGPANSPDGDTFGGYCTHGSVLFPTWHRPYVSLFEQSMQAAALNVAEHYTTDKPGWTQAAQNFRVPFWDWARPIPEGQPAVPQEMRSETITIVTPQGEKAVKNPIHSFTFLSQFPYTTFDAPYNGWQTTLRYPTSNDPDAKSQMDLFNSTYGQDNSQLRIWTYQMLTRLVTWDYFSNHTTKQNPPIANSLETIHDQVHNLIGGVDYQGHMSDVPVAGFDAAFFLHHANVDRLLSLWQAINYDVWVTPGDQPGGTYTIKDDGPINVQSDLTPFWLTQSSYWKSTEVRDWAGSLNYSYPDFDGLKGASLPEMRKAILQRVAKLYGPTPLPFNPGGPIIPAGGSGSIQPGGPIIPAGGSGSTQPGGPKIPLGGGPGPVQPGGPEKPPTTQSNPGDSTTVQFNSATHEWTVHIRFKKFELGKSYSIQVFLGETYVGSVSAFTSGSAQRCENCRNNMNVELEGFVVLNEAIWAKVHTLAPDVVVPFLSEQLHIEVKGRKPDGTPAIIERDLPSLKVAPFSRHVHQHAPHEVPRLGDVTYHHDILAGKSGHTPADRW</sequence>
<comment type="catalytic activity">
    <reaction evidence="10">
        <text>L-tyrosine + O2 = L-dopaquinone + H2O</text>
        <dbReference type="Rhea" id="RHEA:18117"/>
        <dbReference type="ChEBI" id="CHEBI:15377"/>
        <dbReference type="ChEBI" id="CHEBI:15379"/>
        <dbReference type="ChEBI" id="CHEBI:57924"/>
        <dbReference type="ChEBI" id="CHEBI:58315"/>
        <dbReference type="EC" id="1.14.18.1"/>
    </reaction>
</comment>
<keyword evidence="5" id="KW-0560">Oxidoreductase</keyword>
<comment type="cofactor">
    <cofactor evidence="1">
        <name>Cu(2+)</name>
        <dbReference type="ChEBI" id="CHEBI:29036"/>
    </cofactor>
</comment>
<dbReference type="PANTHER" id="PTHR11474:SF76">
    <property type="entry name" value="SHKT DOMAIN-CONTAINING PROTEIN"/>
    <property type="match status" value="1"/>
</dbReference>
<evidence type="ECO:0000256" key="6">
    <source>
        <dbReference type="ARBA" id="ARBA00023008"/>
    </source>
</evidence>
<protein>
    <recommendedName>
        <fullName evidence="3">tyrosinase</fullName>
        <ecNumber evidence="3">1.14.18.1</ecNumber>
    </recommendedName>
</protein>
<evidence type="ECO:0000256" key="4">
    <source>
        <dbReference type="ARBA" id="ARBA00022723"/>
    </source>
</evidence>
<dbReference type="PRINTS" id="PR00092">
    <property type="entry name" value="TYROSINASE"/>
</dbReference>
<dbReference type="GO" id="GO:0046872">
    <property type="term" value="F:metal ion binding"/>
    <property type="evidence" value="ECO:0007669"/>
    <property type="project" value="UniProtKB-KW"/>
</dbReference>
<dbReference type="PROSITE" id="PS00497">
    <property type="entry name" value="TYROSINASE_1"/>
    <property type="match status" value="1"/>
</dbReference>
<evidence type="ECO:0000256" key="5">
    <source>
        <dbReference type="ARBA" id="ARBA00023002"/>
    </source>
</evidence>
<comment type="similarity">
    <text evidence="2">Belongs to the tyrosinase family.</text>
</comment>
<evidence type="ECO:0000256" key="1">
    <source>
        <dbReference type="ARBA" id="ARBA00001973"/>
    </source>
</evidence>
<dbReference type="Gene3D" id="2.60.310.20">
    <property type="match status" value="1"/>
</dbReference>
<dbReference type="EMBL" id="KV429051">
    <property type="protein sequence ID" value="KZT70397.1"/>
    <property type="molecule type" value="Genomic_DNA"/>
</dbReference>
<dbReference type="PANTHER" id="PTHR11474">
    <property type="entry name" value="TYROSINASE FAMILY MEMBER"/>
    <property type="match status" value="1"/>
</dbReference>
<feature type="compositionally biased region" description="Low complexity" evidence="11">
    <location>
        <begin position="416"/>
        <end position="430"/>
    </location>
</feature>
<dbReference type="STRING" id="1314783.A0A165R782"/>
<dbReference type="InterPro" id="IPR002227">
    <property type="entry name" value="Tyrosinase_Cu-bd"/>
</dbReference>
<dbReference type="Gene3D" id="1.10.1280.10">
    <property type="entry name" value="Di-copper center containing domain from catechol oxidase"/>
    <property type="match status" value="1"/>
</dbReference>
<evidence type="ECO:0000313" key="14">
    <source>
        <dbReference type="Proteomes" id="UP000076727"/>
    </source>
</evidence>
<keyword evidence="7" id="KW-0503">Monooxygenase</keyword>
<organism evidence="13 14">
    <name type="scientific">Daedalea quercina L-15889</name>
    <dbReference type="NCBI Taxonomy" id="1314783"/>
    <lineage>
        <taxon>Eukaryota</taxon>
        <taxon>Fungi</taxon>
        <taxon>Dikarya</taxon>
        <taxon>Basidiomycota</taxon>
        <taxon>Agaricomycotina</taxon>
        <taxon>Agaricomycetes</taxon>
        <taxon>Polyporales</taxon>
        <taxon>Fomitopsis</taxon>
    </lineage>
</organism>
<dbReference type="Pfam" id="PF18132">
    <property type="entry name" value="Tyrosinase_C"/>
    <property type="match status" value="1"/>
</dbReference>
<dbReference type="InterPro" id="IPR008922">
    <property type="entry name" value="Di-copper_centre_dom_sf"/>
</dbReference>
<dbReference type="InterPro" id="IPR050316">
    <property type="entry name" value="Tyrosinase/Hemocyanin"/>
</dbReference>
<dbReference type="InterPro" id="IPR041640">
    <property type="entry name" value="Tyrosinase_C"/>
</dbReference>